<evidence type="ECO:0000256" key="8">
    <source>
        <dbReference type="ARBA" id="ARBA00033067"/>
    </source>
</evidence>
<evidence type="ECO:0000259" key="9">
    <source>
        <dbReference type="Pfam" id="PF02719"/>
    </source>
</evidence>
<evidence type="ECO:0000313" key="12">
    <source>
        <dbReference type="Proteomes" id="UP000318437"/>
    </source>
</evidence>
<keyword evidence="6 11" id="KW-0413">Isomerase</keyword>
<accession>A0A5C6CNQ4</accession>
<dbReference type="InterPro" id="IPR003869">
    <property type="entry name" value="Polysac_CapD-like"/>
</dbReference>
<feature type="domain" description="Polysaccharide biosynthesis protein CapD-like" evidence="9">
    <location>
        <begin position="7"/>
        <end position="281"/>
    </location>
</feature>
<dbReference type="EC" id="5.1.3.2" evidence="3"/>
<dbReference type="Proteomes" id="UP000318437">
    <property type="component" value="Unassembled WGS sequence"/>
</dbReference>
<dbReference type="Pfam" id="PF08485">
    <property type="entry name" value="Polysacc_syn_2C"/>
    <property type="match status" value="1"/>
</dbReference>
<dbReference type="OrthoDB" id="9803111at2"/>
<dbReference type="GO" id="GO:0009103">
    <property type="term" value="P:lipopolysaccharide biosynthetic process"/>
    <property type="evidence" value="ECO:0007669"/>
    <property type="project" value="UniProtKB-KW"/>
</dbReference>
<evidence type="ECO:0000259" key="10">
    <source>
        <dbReference type="Pfam" id="PF08485"/>
    </source>
</evidence>
<sequence>MFDGQTLLVTGGTGSFGHDFSRLVLGQHQPKRVIVYSRDEKKQHDMRLEFDDSRLGFVIGDVRDRNQLVMAMRGVDYVFHAAALKQVPSCEFFPMEAVLTNVLGTNNVLDAAEINGVKKLVVLSTDKAVYPINAMGQTKALMEKLTLARAKQAETETIFCGVRYGNVMYSRGSVIPLFVKQITSGMPLTITDPDMTRLLLPLAEAVRLVTFAMENGEQGDIFVRKAVATTVQTLAEAMLNLFGANNPIEVVGVRAGEKLHEILVSAEELTRAGDCGEYYRVHCHRDENYDDYFVRGIISETIAREGYTSENAPQLSVRETEQLLLELPEIHRDLQQWRPQGARLRRAA</sequence>
<evidence type="ECO:0000256" key="2">
    <source>
        <dbReference type="ARBA" id="ARBA00007430"/>
    </source>
</evidence>
<dbReference type="PANTHER" id="PTHR43318:SF2">
    <property type="entry name" value="UDP-N-ACETYLGLUCOSAMINE 4,6-DEHYDRATASE (INVERTING)"/>
    <property type="match status" value="1"/>
</dbReference>
<dbReference type="InterPro" id="IPR036291">
    <property type="entry name" value="NAD(P)-bd_dom_sf"/>
</dbReference>
<evidence type="ECO:0000256" key="4">
    <source>
        <dbReference type="ARBA" id="ARBA00018569"/>
    </source>
</evidence>
<comment type="catalytic activity">
    <reaction evidence="1">
        <text>UDP-alpha-D-glucose = UDP-alpha-D-galactose</text>
        <dbReference type="Rhea" id="RHEA:22168"/>
        <dbReference type="ChEBI" id="CHEBI:58885"/>
        <dbReference type="ChEBI" id="CHEBI:66914"/>
        <dbReference type="EC" id="5.1.3.2"/>
    </reaction>
</comment>
<evidence type="ECO:0000256" key="3">
    <source>
        <dbReference type="ARBA" id="ARBA00013189"/>
    </source>
</evidence>
<dbReference type="EMBL" id="SJPS01000005">
    <property type="protein sequence ID" value="TWU24686.1"/>
    <property type="molecule type" value="Genomic_DNA"/>
</dbReference>
<proteinExistence type="inferred from homology"/>
<feature type="domain" description="UDP-glucose 4-epimerase CapD C-terminal" evidence="10">
    <location>
        <begin position="285"/>
        <end position="330"/>
    </location>
</feature>
<dbReference type="InterPro" id="IPR051203">
    <property type="entry name" value="Polysaccharide_Synthase-Rel"/>
</dbReference>
<dbReference type="InterPro" id="IPR013692">
    <property type="entry name" value="CapD_C"/>
</dbReference>
<name>A0A5C6CNQ4_9BACT</name>
<dbReference type="Gene3D" id="3.40.50.720">
    <property type="entry name" value="NAD(P)-binding Rossmann-like Domain"/>
    <property type="match status" value="1"/>
</dbReference>
<evidence type="ECO:0000256" key="5">
    <source>
        <dbReference type="ARBA" id="ARBA00022985"/>
    </source>
</evidence>
<reference evidence="11 12" key="1">
    <citation type="submission" date="2019-02" db="EMBL/GenBank/DDBJ databases">
        <title>Deep-cultivation of Planctomycetes and their phenomic and genomic characterization uncovers novel biology.</title>
        <authorList>
            <person name="Wiegand S."/>
            <person name="Jogler M."/>
            <person name="Boedeker C."/>
            <person name="Pinto D."/>
            <person name="Vollmers J."/>
            <person name="Rivas-Marin E."/>
            <person name="Kohn T."/>
            <person name="Peeters S.H."/>
            <person name="Heuer A."/>
            <person name="Rast P."/>
            <person name="Oberbeckmann S."/>
            <person name="Bunk B."/>
            <person name="Jeske O."/>
            <person name="Meyerdierks A."/>
            <person name="Storesund J.E."/>
            <person name="Kallscheuer N."/>
            <person name="Luecker S."/>
            <person name="Lage O.M."/>
            <person name="Pohl T."/>
            <person name="Merkel B.J."/>
            <person name="Hornburger P."/>
            <person name="Mueller R.-W."/>
            <person name="Bruemmer F."/>
            <person name="Labrenz M."/>
            <person name="Spormann A.M."/>
            <person name="Op Den Camp H."/>
            <person name="Overmann J."/>
            <person name="Amann R."/>
            <person name="Jetten M.S.M."/>
            <person name="Mascher T."/>
            <person name="Medema M.H."/>
            <person name="Devos D.P."/>
            <person name="Kaster A.-K."/>
            <person name="Ovreas L."/>
            <person name="Rohde M."/>
            <person name="Galperin M.Y."/>
            <person name="Jogler C."/>
        </authorList>
    </citation>
    <scope>NUCLEOTIDE SEQUENCE [LARGE SCALE GENOMIC DNA]</scope>
    <source>
        <strain evidence="11 12">Pla144</strain>
    </source>
</reference>
<evidence type="ECO:0000256" key="6">
    <source>
        <dbReference type="ARBA" id="ARBA00023235"/>
    </source>
</evidence>
<dbReference type="PANTHER" id="PTHR43318">
    <property type="entry name" value="UDP-N-ACETYLGLUCOSAMINE 4,6-DEHYDRATASE"/>
    <property type="match status" value="1"/>
</dbReference>
<evidence type="ECO:0000256" key="7">
    <source>
        <dbReference type="ARBA" id="ARBA00031367"/>
    </source>
</evidence>
<dbReference type="CDD" id="cd05237">
    <property type="entry name" value="UDP_invert_4-6DH_SDR_e"/>
    <property type="match status" value="1"/>
</dbReference>
<comment type="caution">
    <text evidence="11">The sequence shown here is derived from an EMBL/GenBank/DDBJ whole genome shotgun (WGS) entry which is preliminary data.</text>
</comment>
<evidence type="ECO:0000313" key="11">
    <source>
        <dbReference type="EMBL" id="TWU24686.1"/>
    </source>
</evidence>
<dbReference type="AlphaFoldDB" id="A0A5C6CNQ4"/>
<organism evidence="11 12">
    <name type="scientific">Bythopirellula polymerisocia</name>
    <dbReference type="NCBI Taxonomy" id="2528003"/>
    <lineage>
        <taxon>Bacteria</taxon>
        <taxon>Pseudomonadati</taxon>
        <taxon>Planctomycetota</taxon>
        <taxon>Planctomycetia</taxon>
        <taxon>Pirellulales</taxon>
        <taxon>Lacipirellulaceae</taxon>
        <taxon>Bythopirellula</taxon>
    </lineage>
</organism>
<evidence type="ECO:0000256" key="1">
    <source>
        <dbReference type="ARBA" id="ARBA00000083"/>
    </source>
</evidence>
<dbReference type="Pfam" id="PF02719">
    <property type="entry name" value="Polysacc_synt_2"/>
    <property type="match status" value="1"/>
</dbReference>
<dbReference type="SUPFAM" id="SSF51735">
    <property type="entry name" value="NAD(P)-binding Rossmann-fold domains"/>
    <property type="match status" value="1"/>
</dbReference>
<protein>
    <recommendedName>
        <fullName evidence="4">UDP-glucose 4-epimerase</fullName>
        <ecNumber evidence="3">5.1.3.2</ecNumber>
    </recommendedName>
    <alternativeName>
        <fullName evidence="8">Galactowaldenase</fullName>
    </alternativeName>
    <alternativeName>
        <fullName evidence="7">UDP-galactose 4-epimerase</fullName>
    </alternativeName>
</protein>
<comment type="similarity">
    <text evidence="2">Belongs to the polysaccharide synthase family.</text>
</comment>
<gene>
    <name evidence="11" type="primary">capD</name>
    <name evidence="11" type="ORF">Pla144_35720</name>
</gene>
<keyword evidence="12" id="KW-1185">Reference proteome</keyword>
<dbReference type="GO" id="GO:0003978">
    <property type="term" value="F:UDP-glucose 4-epimerase activity"/>
    <property type="evidence" value="ECO:0007669"/>
    <property type="project" value="UniProtKB-EC"/>
</dbReference>
<keyword evidence="5" id="KW-0448">Lipopolysaccharide biosynthesis</keyword>